<organism evidence="2 3">
    <name type="scientific">Babesia duncani</name>
    <dbReference type="NCBI Taxonomy" id="323732"/>
    <lineage>
        <taxon>Eukaryota</taxon>
        <taxon>Sar</taxon>
        <taxon>Alveolata</taxon>
        <taxon>Apicomplexa</taxon>
        <taxon>Aconoidasida</taxon>
        <taxon>Piroplasmida</taxon>
        <taxon>Babesiidae</taxon>
        <taxon>Babesia</taxon>
    </lineage>
</organism>
<dbReference type="Proteomes" id="UP001214638">
    <property type="component" value="Unassembled WGS sequence"/>
</dbReference>
<accession>A0AAD9PIL4</accession>
<sequence length="393" mass="44568">MAIKDSNLGMQIELKPIRQEGQLKWVNLNEQVRRSHCDSVPLVYGRDSVEKGQNSAALEKSLRKDVLMIPPRSSLDAFRHFWRFLQFAILSDATPTCNRFAFVGNFITSSTIAVAPIFVALLSNSEQIYKYMRDNWAFQGEIANRPVERILHATQSLLLAELIFRLLMLRLPFYGHLLQGSSSNYSLEKLYAWLWKKKTFGLMDIAGPGLVLGRMTALTIIHYLLATENWNTASFIISPEASKHLSRVTKTLLFFGILKELGSMATTTSFQASMDVEHLLNPQSYRRSVIKAAMFEQIKRCLYHVPEFIKRPIAGDGIQAVMEILILIDKIQEWLPQGIEWPHLWLNLSFALSCNSAAGLYLAGIQFVCLVLNKAACNLEKQYLTHDIDAING</sequence>
<keyword evidence="3" id="KW-1185">Reference proteome</keyword>
<keyword evidence="1" id="KW-1133">Transmembrane helix</keyword>
<dbReference type="KEGG" id="bdw:94337533"/>
<reference evidence="2" key="1">
    <citation type="journal article" date="2023" name="Nat. Microbiol.">
        <title>Babesia duncani multi-omics identifies virulence factors and drug targets.</title>
        <authorList>
            <person name="Singh P."/>
            <person name="Lonardi S."/>
            <person name="Liang Q."/>
            <person name="Vydyam P."/>
            <person name="Khabirova E."/>
            <person name="Fang T."/>
            <person name="Gihaz S."/>
            <person name="Thekkiniath J."/>
            <person name="Munshi M."/>
            <person name="Abel S."/>
            <person name="Ciampossin L."/>
            <person name="Batugedara G."/>
            <person name="Gupta M."/>
            <person name="Lu X.M."/>
            <person name="Lenz T."/>
            <person name="Chakravarty S."/>
            <person name="Cornillot E."/>
            <person name="Hu Y."/>
            <person name="Ma W."/>
            <person name="Gonzalez L.M."/>
            <person name="Sanchez S."/>
            <person name="Estrada K."/>
            <person name="Sanchez-Flores A."/>
            <person name="Montero E."/>
            <person name="Harb O.S."/>
            <person name="Le Roch K.G."/>
            <person name="Mamoun C.B."/>
        </authorList>
    </citation>
    <scope>NUCLEOTIDE SEQUENCE</scope>
    <source>
        <strain evidence="2">WA1</strain>
    </source>
</reference>
<gene>
    <name evidence="2" type="ORF">BdWA1_003236</name>
</gene>
<evidence type="ECO:0000256" key="1">
    <source>
        <dbReference type="SAM" id="Phobius"/>
    </source>
</evidence>
<feature type="transmembrane region" description="Helical" evidence="1">
    <location>
        <begin position="100"/>
        <end position="123"/>
    </location>
</feature>
<dbReference type="GeneID" id="94337533"/>
<dbReference type="RefSeq" id="XP_067802403.1">
    <property type="nucleotide sequence ID" value="XM_067948252.1"/>
</dbReference>
<dbReference type="AlphaFoldDB" id="A0AAD9PIL4"/>
<evidence type="ECO:0000313" key="3">
    <source>
        <dbReference type="Proteomes" id="UP001214638"/>
    </source>
</evidence>
<evidence type="ECO:0000313" key="2">
    <source>
        <dbReference type="EMBL" id="KAK2195560.1"/>
    </source>
</evidence>
<keyword evidence="1" id="KW-0472">Membrane</keyword>
<keyword evidence="1" id="KW-0812">Transmembrane</keyword>
<comment type="caution">
    <text evidence="2">The sequence shown here is derived from an EMBL/GenBank/DDBJ whole genome shotgun (WGS) entry which is preliminary data.</text>
</comment>
<name>A0AAD9PIL4_9APIC</name>
<dbReference type="EMBL" id="JALLKP010000004">
    <property type="protein sequence ID" value="KAK2195560.1"/>
    <property type="molecule type" value="Genomic_DNA"/>
</dbReference>
<protein>
    <submittedName>
        <fullName evidence="2">Uncharacterized protein</fullName>
    </submittedName>
</protein>
<proteinExistence type="predicted"/>